<keyword evidence="3" id="KW-1185">Reference proteome</keyword>
<accession>A0A2K8SPC4</accession>
<feature type="transmembrane region" description="Helical" evidence="1">
    <location>
        <begin position="41"/>
        <end position="63"/>
    </location>
</feature>
<keyword evidence="1" id="KW-1133">Transmembrane helix</keyword>
<dbReference type="EMBL" id="CP024785">
    <property type="protein sequence ID" value="AUB37302.1"/>
    <property type="molecule type" value="Genomic_DNA"/>
</dbReference>
<dbReference type="RefSeq" id="WP_100898974.1">
    <property type="nucleotide sequence ID" value="NZ_CAWNNC010000001.1"/>
</dbReference>
<sequence length="81" mass="9796">MLHLLLTYLGIIVYLAFAWALFSQWLFFLMSDEDMSREQRYLSGIILVLITILWPIIVPFAYLELLKFHRKYNKEIDLLRD</sequence>
<feature type="transmembrane region" description="Helical" evidence="1">
    <location>
        <begin position="6"/>
        <end position="29"/>
    </location>
</feature>
<keyword evidence="1" id="KW-0812">Transmembrane</keyword>
<dbReference type="KEGG" id="nfl:COO91_03240"/>
<evidence type="ECO:0000313" key="2">
    <source>
        <dbReference type="EMBL" id="AUB37302.1"/>
    </source>
</evidence>
<reference evidence="2 3" key="1">
    <citation type="submission" date="2017-11" db="EMBL/GenBank/DDBJ databases">
        <title>Complete genome of a free-living desiccation-tolerant cyanobacterium and its photosynthetic adaptation to extreme terrestrial habitat.</title>
        <authorList>
            <person name="Shang J."/>
        </authorList>
    </citation>
    <scope>NUCLEOTIDE SEQUENCE [LARGE SCALE GENOMIC DNA]</scope>
    <source>
        <strain evidence="2 3">CCNUN1</strain>
    </source>
</reference>
<protein>
    <submittedName>
        <fullName evidence="2">Permease of the drug/metabolite transporter</fullName>
    </submittedName>
</protein>
<evidence type="ECO:0000256" key="1">
    <source>
        <dbReference type="SAM" id="Phobius"/>
    </source>
</evidence>
<dbReference type="AlphaFoldDB" id="A0A2K8SPC4"/>
<evidence type="ECO:0000313" key="3">
    <source>
        <dbReference type="Proteomes" id="UP000232003"/>
    </source>
</evidence>
<name>A0A2K8SPC4_9NOSO</name>
<gene>
    <name evidence="2" type="ORF">COO91_03240</name>
</gene>
<organism evidence="2 3">
    <name type="scientific">Nostoc flagelliforme CCNUN1</name>
    <dbReference type="NCBI Taxonomy" id="2038116"/>
    <lineage>
        <taxon>Bacteria</taxon>
        <taxon>Bacillati</taxon>
        <taxon>Cyanobacteriota</taxon>
        <taxon>Cyanophyceae</taxon>
        <taxon>Nostocales</taxon>
        <taxon>Nostocaceae</taxon>
        <taxon>Nostoc</taxon>
    </lineage>
</organism>
<dbReference type="OrthoDB" id="531764at2"/>
<proteinExistence type="predicted"/>
<keyword evidence="1" id="KW-0472">Membrane</keyword>
<dbReference type="Proteomes" id="UP000232003">
    <property type="component" value="Chromosome"/>
</dbReference>